<organism evidence="3 4">
    <name type="scientific">Georgenia yuyongxinii</name>
    <dbReference type="NCBI Taxonomy" id="2589797"/>
    <lineage>
        <taxon>Bacteria</taxon>
        <taxon>Bacillati</taxon>
        <taxon>Actinomycetota</taxon>
        <taxon>Actinomycetes</taxon>
        <taxon>Micrococcales</taxon>
        <taxon>Bogoriellaceae</taxon>
        <taxon>Georgenia</taxon>
    </lineage>
</organism>
<comment type="caution">
    <text evidence="3">The sequence shown here is derived from an EMBL/GenBank/DDBJ whole genome shotgun (WGS) entry which is preliminary data.</text>
</comment>
<dbReference type="Gene3D" id="3.30.300.30">
    <property type="match status" value="1"/>
</dbReference>
<dbReference type="Pfam" id="PF00501">
    <property type="entry name" value="AMP-binding"/>
    <property type="match status" value="1"/>
</dbReference>
<evidence type="ECO:0000259" key="1">
    <source>
        <dbReference type="Pfam" id="PF00501"/>
    </source>
</evidence>
<proteinExistence type="predicted"/>
<sequence>MHVRDILVQAAERFPGREAVVDGDRRVTYGVLSENVLNLAASLLARGIAPGDRVAIGMRNSLDHVTVFLACQALGVGAVPFNIRLKPDSIAHIVRDSGARAIVLDDCIDIAELRARRILPDELLWVDAADQRDRRCEGAVALTELLAASSTEPDGDPLAGLPPVADDDLSAIIYTSGTTGLPKGVPITQRNAYARLVTYIMSVGPTFDSGLRTLGAAPLYHTVGMHWVLLQTLFTNGTYYPVSKVGPETAALIREEGITFLFGSPTLFKMLLEVSADPLPSVRHISYGSAPAEPELLEAMYSRFPHASISEVYGTTELSIPFVTPSMRGRVPGALRRTGDHRVRIVRPAGNPDDVVAPGEVGELLVHLDNDGIFSAYWGPDGQAKREDKCVGRWFRTGDGFRYDAEGNFYFDGRLDDLFISGGENIQPAEVENTLNGMPGVLDCTVMGIPDPTWGNVVTAFIVTDGRPVTEADVDEYCRGSSLENYKRPRRIHFVEEIPRNPSGKIVRAEARRRFHAVIGDVQTFRQRLRETVPTP</sequence>
<name>A0A552WU90_9MICO</name>
<dbReference type="InterPro" id="IPR050237">
    <property type="entry name" value="ATP-dep_AMP-bd_enzyme"/>
</dbReference>
<dbReference type="Gene3D" id="3.40.50.12780">
    <property type="entry name" value="N-terminal domain of ligase-like"/>
    <property type="match status" value="1"/>
</dbReference>
<evidence type="ECO:0000259" key="2">
    <source>
        <dbReference type="Pfam" id="PF13193"/>
    </source>
</evidence>
<protein>
    <submittedName>
        <fullName evidence="3">Acyl--CoA ligase</fullName>
    </submittedName>
</protein>
<dbReference type="AlphaFoldDB" id="A0A552WU90"/>
<dbReference type="InterPro" id="IPR020845">
    <property type="entry name" value="AMP-binding_CS"/>
</dbReference>
<evidence type="ECO:0000313" key="4">
    <source>
        <dbReference type="Proteomes" id="UP000318693"/>
    </source>
</evidence>
<accession>A0A552WU90</accession>
<dbReference type="SUPFAM" id="SSF56801">
    <property type="entry name" value="Acetyl-CoA synthetase-like"/>
    <property type="match status" value="1"/>
</dbReference>
<feature type="domain" description="AMP-dependent synthetase/ligase" evidence="1">
    <location>
        <begin position="9"/>
        <end position="378"/>
    </location>
</feature>
<dbReference type="PANTHER" id="PTHR43767:SF1">
    <property type="entry name" value="NONRIBOSOMAL PEPTIDE SYNTHASE PES1 (EUROFUNG)-RELATED"/>
    <property type="match status" value="1"/>
</dbReference>
<dbReference type="InterPro" id="IPR042099">
    <property type="entry name" value="ANL_N_sf"/>
</dbReference>
<reference evidence="3 4" key="1">
    <citation type="submission" date="2019-07" db="EMBL/GenBank/DDBJ databases">
        <title>Georgenia wutianyii sp. nov. and Georgenia *** sp. nov. isolated from plateau pika (Ochotona curzoniae) in the Qinghai-Tibet plateau of China.</title>
        <authorList>
            <person name="Tian Z."/>
        </authorList>
    </citation>
    <scope>NUCLEOTIDE SEQUENCE [LARGE SCALE GENOMIC DNA]</scope>
    <source>
        <strain evidence="3 4">Z446</strain>
    </source>
</reference>
<dbReference type="GO" id="GO:0016878">
    <property type="term" value="F:acid-thiol ligase activity"/>
    <property type="evidence" value="ECO:0007669"/>
    <property type="project" value="UniProtKB-ARBA"/>
</dbReference>
<dbReference type="InterPro" id="IPR045851">
    <property type="entry name" value="AMP-bd_C_sf"/>
</dbReference>
<dbReference type="PROSITE" id="PS00455">
    <property type="entry name" value="AMP_BINDING"/>
    <property type="match status" value="1"/>
</dbReference>
<keyword evidence="4" id="KW-1185">Reference proteome</keyword>
<evidence type="ECO:0000313" key="3">
    <source>
        <dbReference type="EMBL" id="TRW45893.1"/>
    </source>
</evidence>
<dbReference type="InterPro" id="IPR025110">
    <property type="entry name" value="AMP-bd_C"/>
</dbReference>
<feature type="domain" description="AMP-binding enzyme C-terminal" evidence="2">
    <location>
        <begin position="430"/>
        <end position="505"/>
    </location>
</feature>
<dbReference type="InterPro" id="IPR000873">
    <property type="entry name" value="AMP-dep_synth/lig_dom"/>
</dbReference>
<dbReference type="PANTHER" id="PTHR43767">
    <property type="entry name" value="LONG-CHAIN-FATTY-ACID--COA LIGASE"/>
    <property type="match status" value="1"/>
</dbReference>
<keyword evidence="3" id="KW-0436">Ligase</keyword>
<dbReference type="EMBL" id="VJXR01000016">
    <property type="protein sequence ID" value="TRW45893.1"/>
    <property type="molecule type" value="Genomic_DNA"/>
</dbReference>
<dbReference type="RefSeq" id="WP_143417955.1">
    <property type="nucleotide sequence ID" value="NZ_VJXR01000016.1"/>
</dbReference>
<gene>
    <name evidence="3" type="ORF">FJ693_07745</name>
</gene>
<dbReference type="Proteomes" id="UP000318693">
    <property type="component" value="Unassembled WGS sequence"/>
</dbReference>
<dbReference type="Pfam" id="PF13193">
    <property type="entry name" value="AMP-binding_C"/>
    <property type="match status" value="1"/>
</dbReference>